<keyword evidence="5" id="KW-1003">Cell membrane</keyword>
<evidence type="ECO:0000313" key="14">
    <source>
        <dbReference type="Proteomes" id="UP000199079"/>
    </source>
</evidence>
<dbReference type="AlphaFoldDB" id="A0A1H3GGJ3"/>
<dbReference type="Proteomes" id="UP000199079">
    <property type="component" value="Unassembled WGS sequence"/>
</dbReference>
<keyword evidence="6 12" id="KW-0812">Transmembrane</keyword>
<accession>A0A1H3GGJ3</accession>
<gene>
    <name evidence="13" type="ORF">SAMN05216564_102438</name>
</gene>
<evidence type="ECO:0000256" key="8">
    <source>
        <dbReference type="ARBA" id="ARBA00022989"/>
    </source>
</evidence>
<evidence type="ECO:0000256" key="6">
    <source>
        <dbReference type="ARBA" id="ARBA00022692"/>
    </source>
</evidence>
<evidence type="ECO:0000256" key="7">
    <source>
        <dbReference type="ARBA" id="ARBA00022801"/>
    </source>
</evidence>
<evidence type="ECO:0000256" key="4">
    <source>
        <dbReference type="ARBA" id="ARBA00021581"/>
    </source>
</evidence>
<proteinExistence type="inferred from homology"/>
<name>A0A1H3GGJ3_9EURY</name>
<evidence type="ECO:0000256" key="3">
    <source>
        <dbReference type="ARBA" id="ARBA00012374"/>
    </source>
</evidence>
<organism evidence="13 14">
    <name type="scientific">Halopenitus persicus</name>
    <dbReference type="NCBI Taxonomy" id="1048396"/>
    <lineage>
        <taxon>Archaea</taxon>
        <taxon>Methanobacteriati</taxon>
        <taxon>Methanobacteriota</taxon>
        <taxon>Stenosarchaea group</taxon>
        <taxon>Halobacteria</taxon>
        <taxon>Halobacteriales</taxon>
        <taxon>Haloferacaceae</taxon>
        <taxon>Halopenitus</taxon>
    </lineage>
</organism>
<comment type="similarity">
    <text evidence="2">Belongs to the UppP family.</text>
</comment>
<evidence type="ECO:0000256" key="1">
    <source>
        <dbReference type="ARBA" id="ARBA00004651"/>
    </source>
</evidence>
<dbReference type="EC" id="3.6.1.27" evidence="3"/>
<keyword evidence="7" id="KW-0378">Hydrolase</keyword>
<dbReference type="PANTHER" id="PTHR30622">
    <property type="entry name" value="UNDECAPRENYL-DIPHOSPHATASE"/>
    <property type="match status" value="1"/>
</dbReference>
<evidence type="ECO:0000256" key="10">
    <source>
        <dbReference type="ARBA" id="ARBA00032707"/>
    </source>
</evidence>
<dbReference type="GeneID" id="43838986"/>
<dbReference type="GO" id="GO:0050380">
    <property type="term" value="F:undecaprenyl-diphosphatase activity"/>
    <property type="evidence" value="ECO:0007669"/>
    <property type="project" value="UniProtKB-EC"/>
</dbReference>
<dbReference type="RefSeq" id="WP_021075235.1">
    <property type="nucleotide sequence ID" value="NZ_FNPC01000002.1"/>
</dbReference>
<dbReference type="GO" id="GO:0005886">
    <property type="term" value="C:plasma membrane"/>
    <property type="evidence" value="ECO:0007669"/>
    <property type="project" value="UniProtKB-SubCell"/>
</dbReference>
<dbReference type="OrthoDB" id="65864at2157"/>
<comment type="subcellular location">
    <subcellularLocation>
        <location evidence="1">Cell membrane</location>
        <topology evidence="1">Multi-pass membrane protein</topology>
    </subcellularLocation>
</comment>
<dbReference type="EMBL" id="FNPC01000002">
    <property type="protein sequence ID" value="SDY01624.1"/>
    <property type="molecule type" value="Genomic_DNA"/>
</dbReference>
<evidence type="ECO:0000256" key="9">
    <source>
        <dbReference type="ARBA" id="ARBA00023136"/>
    </source>
</evidence>
<dbReference type="PANTHER" id="PTHR30622:SF2">
    <property type="entry name" value="UNDECAPRENYL-DIPHOSPHATASE"/>
    <property type="match status" value="1"/>
</dbReference>
<dbReference type="InterPro" id="IPR003824">
    <property type="entry name" value="UppP"/>
</dbReference>
<reference evidence="14" key="1">
    <citation type="submission" date="2016-10" db="EMBL/GenBank/DDBJ databases">
        <authorList>
            <person name="Varghese N."/>
            <person name="Submissions S."/>
        </authorList>
    </citation>
    <scope>NUCLEOTIDE SEQUENCE [LARGE SCALE GENOMIC DNA]</scope>
    <source>
        <strain evidence="14">DC30,IBRC 10041,KCTC 4046</strain>
    </source>
</reference>
<keyword evidence="9 12" id="KW-0472">Membrane</keyword>
<evidence type="ECO:0000256" key="12">
    <source>
        <dbReference type="SAM" id="Phobius"/>
    </source>
</evidence>
<feature type="transmembrane region" description="Helical" evidence="12">
    <location>
        <begin position="159"/>
        <end position="183"/>
    </location>
</feature>
<protein>
    <recommendedName>
        <fullName evidence="4">Undecaprenyl-diphosphatase</fullName>
        <ecNumber evidence="3">3.6.1.27</ecNumber>
    </recommendedName>
    <alternativeName>
        <fullName evidence="10">Undecaprenyl pyrophosphate phosphatase</fullName>
    </alternativeName>
</protein>
<feature type="transmembrane region" description="Helical" evidence="12">
    <location>
        <begin position="118"/>
        <end position="139"/>
    </location>
</feature>
<comment type="catalytic activity">
    <reaction evidence="11">
        <text>di-trans,octa-cis-undecaprenyl diphosphate + H2O = di-trans,octa-cis-undecaprenyl phosphate + phosphate + H(+)</text>
        <dbReference type="Rhea" id="RHEA:28094"/>
        <dbReference type="ChEBI" id="CHEBI:15377"/>
        <dbReference type="ChEBI" id="CHEBI:15378"/>
        <dbReference type="ChEBI" id="CHEBI:43474"/>
        <dbReference type="ChEBI" id="CHEBI:58405"/>
        <dbReference type="ChEBI" id="CHEBI:60392"/>
        <dbReference type="EC" id="3.6.1.27"/>
    </reaction>
</comment>
<feature type="transmembrane region" description="Helical" evidence="12">
    <location>
        <begin position="221"/>
        <end position="241"/>
    </location>
</feature>
<evidence type="ECO:0000313" key="13">
    <source>
        <dbReference type="EMBL" id="SDY01624.1"/>
    </source>
</evidence>
<feature type="transmembrane region" description="Helical" evidence="12">
    <location>
        <begin position="89"/>
        <end position="111"/>
    </location>
</feature>
<evidence type="ECO:0000256" key="5">
    <source>
        <dbReference type="ARBA" id="ARBA00022475"/>
    </source>
</evidence>
<sequence length="275" mass="27662">MTLTELAVAVLAGIVQGVVEWLPVSSQGNLALVLTAVGTDPQVALQLALFLQVGTTLSAATYYRSDIATAFAAAPGWRPRSAYDADNAIVSYVVVACLMTGLVGIPLYIFAVDLAGQLAGGVFIAAIGVLLLLTGALQLASESVAMGGRETPTLLDSLLVGGVQGIAILPGVSRSGVTTSALLFRSYEPPAAFRLSFLLSIPASLAAAALTIAGAGGLPGISPVAAAVALSVSAVVGYLTIDALMRVVERIPFWIVCVTLGTLAIVGGGVVSVVA</sequence>
<keyword evidence="14" id="KW-1185">Reference proteome</keyword>
<evidence type="ECO:0000256" key="11">
    <source>
        <dbReference type="ARBA" id="ARBA00047594"/>
    </source>
</evidence>
<keyword evidence="8 12" id="KW-1133">Transmembrane helix</keyword>
<dbReference type="Pfam" id="PF02673">
    <property type="entry name" value="BacA"/>
    <property type="match status" value="1"/>
</dbReference>
<evidence type="ECO:0000256" key="2">
    <source>
        <dbReference type="ARBA" id="ARBA00010621"/>
    </source>
</evidence>
<feature type="transmembrane region" description="Helical" evidence="12">
    <location>
        <begin position="195"/>
        <end position="215"/>
    </location>
</feature>
<feature type="transmembrane region" description="Helical" evidence="12">
    <location>
        <begin position="253"/>
        <end position="274"/>
    </location>
</feature>